<dbReference type="NCBIfam" id="NF003027">
    <property type="entry name" value="PRK03906.1"/>
    <property type="match status" value="1"/>
</dbReference>
<comment type="caution">
    <text evidence="10">The sequence shown here is derived from an EMBL/GenBank/DDBJ whole genome shotgun (WGS) entry which is preliminary data.</text>
</comment>
<evidence type="ECO:0000313" key="11">
    <source>
        <dbReference type="Proteomes" id="UP000824041"/>
    </source>
</evidence>
<evidence type="ECO:0000256" key="3">
    <source>
        <dbReference type="ARBA" id="ARBA00004892"/>
    </source>
</evidence>
<evidence type="ECO:0000256" key="5">
    <source>
        <dbReference type="ARBA" id="ARBA00012927"/>
    </source>
</evidence>
<evidence type="ECO:0000256" key="2">
    <source>
        <dbReference type="ARBA" id="ARBA00002713"/>
    </source>
</evidence>
<dbReference type="Pfam" id="PF03786">
    <property type="entry name" value="UxuA"/>
    <property type="match status" value="1"/>
</dbReference>
<dbReference type="SUPFAM" id="SSF51658">
    <property type="entry name" value="Xylose isomerase-like"/>
    <property type="match status" value="1"/>
</dbReference>
<comment type="catalytic activity">
    <reaction evidence="1 9">
        <text>D-mannonate = 2-dehydro-3-deoxy-D-gluconate + H2O</text>
        <dbReference type="Rhea" id="RHEA:20097"/>
        <dbReference type="ChEBI" id="CHEBI:15377"/>
        <dbReference type="ChEBI" id="CHEBI:17767"/>
        <dbReference type="ChEBI" id="CHEBI:57990"/>
        <dbReference type="EC" id="4.2.1.8"/>
    </reaction>
</comment>
<gene>
    <name evidence="9 10" type="primary">uxuA</name>
    <name evidence="10" type="ORF">IAA21_12890</name>
</gene>
<keyword evidence="7 9" id="KW-0464">Manganese</keyword>
<evidence type="ECO:0000256" key="1">
    <source>
        <dbReference type="ARBA" id="ARBA00001794"/>
    </source>
</evidence>
<accession>A0A9D2DV49</accession>
<evidence type="ECO:0000256" key="4">
    <source>
        <dbReference type="ARBA" id="ARBA00007389"/>
    </source>
</evidence>
<dbReference type="Proteomes" id="UP000824041">
    <property type="component" value="Unassembled WGS sequence"/>
</dbReference>
<evidence type="ECO:0000256" key="6">
    <source>
        <dbReference type="ARBA" id="ARBA00023004"/>
    </source>
</evidence>
<dbReference type="GO" id="GO:0008927">
    <property type="term" value="F:mannonate dehydratase activity"/>
    <property type="evidence" value="ECO:0007669"/>
    <property type="project" value="UniProtKB-UniRule"/>
</dbReference>
<evidence type="ECO:0000256" key="9">
    <source>
        <dbReference type="HAMAP-Rule" id="MF_00106"/>
    </source>
</evidence>
<organism evidence="10 11">
    <name type="scientific">Candidatus Blautia faecigallinarum</name>
    <dbReference type="NCBI Taxonomy" id="2838488"/>
    <lineage>
        <taxon>Bacteria</taxon>
        <taxon>Bacillati</taxon>
        <taxon>Bacillota</taxon>
        <taxon>Clostridia</taxon>
        <taxon>Lachnospirales</taxon>
        <taxon>Lachnospiraceae</taxon>
        <taxon>Blautia</taxon>
    </lineage>
</organism>
<protein>
    <recommendedName>
        <fullName evidence="5 9">Mannonate dehydratase</fullName>
        <ecNumber evidence="5 9">4.2.1.8</ecNumber>
    </recommendedName>
    <alternativeName>
        <fullName evidence="9">D-mannonate hydro-lyase</fullName>
    </alternativeName>
</protein>
<reference evidence="10" key="1">
    <citation type="journal article" date="2021" name="PeerJ">
        <title>Extensive microbial diversity within the chicken gut microbiome revealed by metagenomics and culture.</title>
        <authorList>
            <person name="Gilroy R."/>
            <person name="Ravi A."/>
            <person name="Getino M."/>
            <person name="Pursley I."/>
            <person name="Horton D.L."/>
            <person name="Alikhan N.F."/>
            <person name="Baker D."/>
            <person name="Gharbi K."/>
            <person name="Hall N."/>
            <person name="Watson M."/>
            <person name="Adriaenssens E.M."/>
            <person name="Foster-Nyarko E."/>
            <person name="Jarju S."/>
            <person name="Secka A."/>
            <person name="Antonio M."/>
            <person name="Oren A."/>
            <person name="Chaudhuri R.R."/>
            <person name="La Ragione R."/>
            <person name="Hildebrand F."/>
            <person name="Pallen M.J."/>
        </authorList>
    </citation>
    <scope>NUCLEOTIDE SEQUENCE</scope>
    <source>
        <strain evidence="10">14324</strain>
    </source>
</reference>
<dbReference type="InterPro" id="IPR036237">
    <property type="entry name" value="Xyl_isomerase-like_sf"/>
</dbReference>
<keyword evidence="6 9" id="KW-0408">Iron</keyword>
<dbReference type="EMBL" id="DXBU01000174">
    <property type="protein sequence ID" value="HIZ23663.1"/>
    <property type="molecule type" value="Genomic_DNA"/>
</dbReference>
<dbReference type="GO" id="GO:0042840">
    <property type="term" value="P:D-glucuronate catabolic process"/>
    <property type="evidence" value="ECO:0007669"/>
    <property type="project" value="TreeGrafter"/>
</dbReference>
<reference evidence="10" key="2">
    <citation type="submission" date="2021-04" db="EMBL/GenBank/DDBJ databases">
        <authorList>
            <person name="Gilroy R."/>
        </authorList>
    </citation>
    <scope>NUCLEOTIDE SEQUENCE</scope>
    <source>
        <strain evidence="10">14324</strain>
    </source>
</reference>
<dbReference type="GO" id="GO:0030145">
    <property type="term" value="F:manganese ion binding"/>
    <property type="evidence" value="ECO:0007669"/>
    <property type="project" value="TreeGrafter"/>
</dbReference>
<evidence type="ECO:0000313" key="10">
    <source>
        <dbReference type="EMBL" id="HIZ23663.1"/>
    </source>
</evidence>
<proteinExistence type="inferred from homology"/>
<dbReference type="NCBIfam" id="TIGR00695">
    <property type="entry name" value="uxuA"/>
    <property type="match status" value="1"/>
</dbReference>
<evidence type="ECO:0000256" key="7">
    <source>
        <dbReference type="ARBA" id="ARBA00023211"/>
    </source>
</evidence>
<comment type="function">
    <text evidence="2 9">Catalyzes the dehydration of D-mannonate.</text>
</comment>
<dbReference type="Gene3D" id="3.20.20.150">
    <property type="entry name" value="Divalent-metal-dependent TIM barrel enzymes"/>
    <property type="match status" value="1"/>
</dbReference>
<dbReference type="HAMAP" id="MF_00106">
    <property type="entry name" value="UxuA"/>
    <property type="match status" value="1"/>
</dbReference>
<comment type="cofactor">
    <cofactor evidence="9">
        <name>Fe(2+)</name>
        <dbReference type="ChEBI" id="CHEBI:29033"/>
    </cofactor>
    <cofactor evidence="9">
        <name>Mn(2+)</name>
        <dbReference type="ChEBI" id="CHEBI:29035"/>
    </cofactor>
</comment>
<dbReference type="PIRSF" id="PIRSF016049">
    <property type="entry name" value="Man_dehyd"/>
    <property type="match status" value="1"/>
</dbReference>
<dbReference type="AlphaFoldDB" id="A0A9D2DV49"/>
<keyword evidence="8 9" id="KW-0456">Lyase</keyword>
<dbReference type="GO" id="GO:0008198">
    <property type="term" value="F:ferrous iron binding"/>
    <property type="evidence" value="ECO:0007669"/>
    <property type="project" value="TreeGrafter"/>
</dbReference>
<dbReference type="PANTHER" id="PTHR30387:SF2">
    <property type="entry name" value="MANNONATE DEHYDRATASE"/>
    <property type="match status" value="1"/>
</dbReference>
<evidence type="ECO:0000256" key="8">
    <source>
        <dbReference type="ARBA" id="ARBA00023239"/>
    </source>
</evidence>
<name>A0A9D2DV49_9FIRM</name>
<dbReference type="InterPro" id="IPR004628">
    <property type="entry name" value="Man_deHydtase"/>
</dbReference>
<dbReference type="EC" id="4.2.1.8" evidence="5 9"/>
<dbReference type="PANTHER" id="PTHR30387">
    <property type="entry name" value="MANNONATE DEHYDRATASE"/>
    <property type="match status" value="1"/>
</dbReference>
<comment type="similarity">
    <text evidence="4 9">Belongs to the mannonate dehydratase family.</text>
</comment>
<sequence length="358" mass="41120">MEMTFRWYGSKFDTVTLKQIRQIPGVTGVITTLYDTEPGEVWTRERIRALKDEVEAAGLHISGIESVNVHDAIKTGAEDRDRYIDNYIETLKNLGEEDIHLVCYNFMPVFDWTRTELARRRPDGSTVLAYTQEAVDALRPEEMFASISGDSNGSIMPGWEPERMAHVKELFEMYKDIDEEKLFANLKYFLRRIMPVCGKYDIYMAIHPDDPAWSVFGLPRIIINKQNILRMMKMVDDSHNGVTFCSGSYGTNLENDLPDMIRSLKGRIHFAHVRNLKFNSPTDFEESAHLSADGTFDMYEIMKALYETGFNGPIRPDHGRMIWDEVAMPGYGLYDRALGTAYLNGLWEAIDKSHKRGI</sequence>
<comment type="pathway">
    <text evidence="3 9">Carbohydrate metabolism; pentose and glucuronate interconversion.</text>
</comment>